<dbReference type="EMBL" id="KZ293673">
    <property type="protein sequence ID" value="PBK88401.1"/>
    <property type="molecule type" value="Genomic_DNA"/>
</dbReference>
<proteinExistence type="predicted"/>
<accession>A0A2H3CZG7</accession>
<organism evidence="1 2">
    <name type="scientific">Armillaria gallica</name>
    <name type="common">Bulbous honey fungus</name>
    <name type="synonym">Armillaria bulbosa</name>
    <dbReference type="NCBI Taxonomy" id="47427"/>
    <lineage>
        <taxon>Eukaryota</taxon>
        <taxon>Fungi</taxon>
        <taxon>Dikarya</taxon>
        <taxon>Basidiomycota</taxon>
        <taxon>Agaricomycotina</taxon>
        <taxon>Agaricomycetes</taxon>
        <taxon>Agaricomycetidae</taxon>
        <taxon>Agaricales</taxon>
        <taxon>Marasmiineae</taxon>
        <taxon>Physalacriaceae</taxon>
        <taxon>Armillaria</taxon>
    </lineage>
</organism>
<protein>
    <submittedName>
        <fullName evidence="1">Uncharacterized protein</fullName>
    </submittedName>
</protein>
<dbReference type="OMA" id="NWIHEVP"/>
<keyword evidence="2" id="KW-1185">Reference proteome</keyword>
<name>A0A2H3CZG7_ARMGA</name>
<reference evidence="2" key="1">
    <citation type="journal article" date="2017" name="Nat. Ecol. Evol.">
        <title>Genome expansion and lineage-specific genetic innovations in the forest pathogenic fungi Armillaria.</title>
        <authorList>
            <person name="Sipos G."/>
            <person name="Prasanna A.N."/>
            <person name="Walter M.C."/>
            <person name="O'Connor E."/>
            <person name="Balint B."/>
            <person name="Krizsan K."/>
            <person name="Kiss B."/>
            <person name="Hess J."/>
            <person name="Varga T."/>
            <person name="Slot J."/>
            <person name="Riley R."/>
            <person name="Boka B."/>
            <person name="Rigling D."/>
            <person name="Barry K."/>
            <person name="Lee J."/>
            <person name="Mihaltcheva S."/>
            <person name="LaButti K."/>
            <person name="Lipzen A."/>
            <person name="Waldron R."/>
            <person name="Moloney N.M."/>
            <person name="Sperisen C."/>
            <person name="Kredics L."/>
            <person name="Vagvoelgyi C."/>
            <person name="Patrignani A."/>
            <person name="Fitzpatrick D."/>
            <person name="Nagy I."/>
            <person name="Doyle S."/>
            <person name="Anderson J.B."/>
            <person name="Grigoriev I.V."/>
            <person name="Gueldener U."/>
            <person name="Muensterkoetter M."/>
            <person name="Nagy L.G."/>
        </authorList>
    </citation>
    <scope>NUCLEOTIDE SEQUENCE [LARGE SCALE GENOMIC DNA]</scope>
    <source>
        <strain evidence="2">Ar21-2</strain>
    </source>
</reference>
<sequence length="193" mass="21752">MIPKMLETARKHSVIPILVIVTSDVHYWTMIEKDVIVGPSILAKLSDKDYCTKEVMNHRYFDSKLFNALFTRSPQLHVPSPPMITVNSVNPSFCFSGLRTGTPANESEAMRKEEEELCFTTEEGSRQFVYGAVGLLDDEEKLREKYIQMSDVAEECNFVISGDGRIVQDKGELLDILGKINPKVSDVAKAYLD</sequence>
<dbReference type="AlphaFoldDB" id="A0A2H3CZG7"/>
<gene>
    <name evidence="1" type="ORF">ARMGADRAFT_432369</name>
</gene>
<dbReference type="Gene3D" id="3.40.50.720">
    <property type="entry name" value="NAD(P)-binding Rossmann-like Domain"/>
    <property type="match status" value="1"/>
</dbReference>
<evidence type="ECO:0000313" key="2">
    <source>
        <dbReference type="Proteomes" id="UP000217790"/>
    </source>
</evidence>
<dbReference type="Proteomes" id="UP000217790">
    <property type="component" value="Unassembled WGS sequence"/>
</dbReference>
<dbReference type="InParanoid" id="A0A2H3CZG7"/>
<dbReference type="STRING" id="47427.A0A2H3CZG7"/>
<dbReference type="OrthoDB" id="542013at2759"/>
<evidence type="ECO:0000313" key="1">
    <source>
        <dbReference type="EMBL" id="PBK88401.1"/>
    </source>
</evidence>